<feature type="transmembrane region" description="Helical" evidence="1">
    <location>
        <begin position="71"/>
        <end position="92"/>
    </location>
</feature>
<dbReference type="PhylomeDB" id="R7QGC7"/>
<dbReference type="AlphaFoldDB" id="R7QGC7"/>
<feature type="transmembrane region" description="Helical" evidence="1">
    <location>
        <begin position="112"/>
        <end position="138"/>
    </location>
</feature>
<proteinExistence type="predicted"/>
<protein>
    <submittedName>
        <fullName evidence="2">Uncharacterized protein</fullName>
    </submittedName>
</protein>
<accession>R7QGC7</accession>
<keyword evidence="1" id="KW-0472">Membrane</keyword>
<feature type="transmembrane region" description="Helical" evidence="1">
    <location>
        <begin position="47"/>
        <end position="64"/>
    </location>
</feature>
<dbReference type="KEGG" id="ccp:CHC_T00004397001"/>
<gene>
    <name evidence="2" type="ORF">CHC_T00004397001</name>
</gene>
<sequence length="168" mass="19186">MNDFVQAHPGPLDVIYEAADTVLRNAEGLLGADKLADFFATVRWNEPFILALVLGQIFLFMLTYATRRFEIAQFCILMVITMITLAAERLNMYGKRHWSQFASQNYFDGPGLFMMIFVSGPFVVLANVIVIGMGLKLVHLYSRRVRIQHQQREEEEEATVAAEHKKNT</sequence>
<dbReference type="Pfam" id="PF14770">
    <property type="entry name" value="TMEM18"/>
    <property type="match status" value="1"/>
</dbReference>
<keyword evidence="1" id="KW-0812">Transmembrane</keyword>
<dbReference type="Gramene" id="CDF36465">
    <property type="protein sequence ID" value="CDF36465"/>
    <property type="gene ID" value="CHC_T00004397001"/>
</dbReference>
<dbReference type="EMBL" id="HG001780">
    <property type="protein sequence ID" value="CDF36465.1"/>
    <property type="molecule type" value="Genomic_DNA"/>
</dbReference>
<dbReference type="OMA" id="FGMANET"/>
<keyword evidence="3" id="KW-1185">Reference proteome</keyword>
<organism evidence="2 3">
    <name type="scientific">Chondrus crispus</name>
    <name type="common">Carrageen Irish moss</name>
    <name type="synonym">Polymorpha crispa</name>
    <dbReference type="NCBI Taxonomy" id="2769"/>
    <lineage>
        <taxon>Eukaryota</taxon>
        <taxon>Rhodophyta</taxon>
        <taxon>Florideophyceae</taxon>
        <taxon>Rhodymeniophycidae</taxon>
        <taxon>Gigartinales</taxon>
        <taxon>Gigartinaceae</taxon>
        <taxon>Chondrus</taxon>
    </lineage>
</organism>
<name>R7QGC7_CHOCR</name>
<dbReference type="Proteomes" id="UP000012073">
    <property type="component" value="Unassembled WGS sequence"/>
</dbReference>
<evidence type="ECO:0000313" key="2">
    <source>
        <dbReference type="EMBL" id="CDF36465.1"/>
    </source>
</evidence>
<dbReference type="InterPro" id="IPR026721">
    <property type="entry name" value="TMEM18"/>
</dbReference>
<dbReference type="RefSeq" id="XP_005716284.1">
    <property type="nucleotide sequence ID" value="XM_005716227.1"/>
</dbReference>
<keyword evidence="1" id="KW-1133">Transmembrane helix</keyword>
<evidence type="ECO:0000313" key="3">
    <source>
        <dbReference type="Proteomes" id="UP000012073"/>
    </source>
</evidence>
<dbReference type="OrthoDB" id="411535at2759"/>
<reference evidence="3" key="1">
    <citation type="journal article" date="2013" name="Proc. Natl. Acad. Sci. U.S.A.">
        <title>Genome structure and metabolic features in the red seaweed Chondrus crispus shed light on evolution of the Archaeplastida.</title>
        <authorList>
            <person name="Collen J."/>
            <person name="Porcel B."/>
            <person name="Carre W."/>
            <person name="Ball S.G."/>
            <person name="Chaparro C."/>
            <person name="Tonon T."/>
            <person name="Barbeyron T."/>
            <person name="Michel G."/>
            <person name="Noel B."/>
            <person name="Valentin K."/>
            <person name="Elias M."/>
            <person name="Artiguenave F."/>
            <person name="Arun A."/>
            <person name="Aury J.M."/>
            <person name="Barbosa-Neto J.F."/>
            <person name="Bothwell J.H."/>
            <person name="Bouget F.Y."/>
            <person name="Brillet L."/>
            <person name="Cabello-Hurtado F."/>
            <person name="Capella-Gutierrez S."/>
            <person name="Charrier B."/>
            <person name="Cladiere L."/>
            <person name="Cock J.M."/>
            <person name="Coelho S.M."/>
            <person name="Colleoni C."/>
            <person name="Czjzek M."/>
            <person name="Da Silva C."/>
            <person name="Delage L."/>
            <person name="Denoeud F."/>
            <person name="Deschamps P."/>
            <person name="Dittami S.M."/>
            <person name="Gabaldon T."/>
            <person name="Gachon C.M."/>
            <person name="Groisillier A."/>
            <person name="Herve C."/>
            <person name="Jabbari K."/>
            <person name="Katinka M."/>
            <person name="Kloareg B."/>
            <person name="Kowalczyk N."/>
            <person name="Labadie K."/>
            <person name="Leblanc C."/>
            <person name="Lopez P.J."/>
            <person name="McLachlan D.H."/>
            <person name="Meslet-Cladiere L."/>
            <person name="Moustafa A."/>
            <person name="Nehr Z."/>
            <person name="Nyvall Collen P."/>
            <person name="Panaud O."/>
            <person name="Partensky F."/>
            <person name="Poulain J."/>
            <person name="Rensing S.A."/>
            <person name="Rousvoal S."/>
            <person name="Samson G."/>
            <person name="Symeonidi A."/>
            <person name="Weissenbach J."/>
            <person name="Zambounis A."/>
            <person name="Wincker P."/>
            <person name="Boyen C."/>
        </authorList>
    </citation>
    <scope>NUCLEOTIDE SEQUENCE [LARGE SCALE GENOMIC DNA]</scope>
    <source>
        <strain evidence="3">cv. Stackhouse</strain>
    </source>
</reference>
<evidence type="ECO:0000256" key="1">
    <source>
        <dbReference type="SAM" id="Phobius"/>
    </source>
</evidence>
<dbReference type="GeneID" id="17323989"/>